<dbReference type="AlphaFoldDB" id="A0A1Q2KXN1"/>
<evidence type="ECO:0000313" key="2">
    <source>
        <dbReference type="Proteomes" id="UP000188184"/>
    </source>
</evidence>
<dbReference type="RefSeq" id="WP_077588744.1">
    <property type="nucleotide sequence ID" value="NZ_CP019640.1"/>
</dbReference>
<keyword evidence="2" id="KW-1185">Reference proteome</keyword>
<reference evidence="1 2" key="1">
    <citation type="submission" date="2017-02" db="EMBL/GenBank/DDBJ databases">
        <title>The complete genomic sequence of a novel cold adapted crude oil-degrading bacterium Planococcus qaidamina Y42.</title>
        <authorList>
            <person name="Yang R."/>
        </authorList>
    </citation>
    <scope>NUCLEOTIDE SEQUENCE [LARGE SCALE GENOMIC DNA]</scope>
    <source>
        <strain evidence="1 2">Y42</strain>
    </source>
</reference>
<sequence length="72" mass="8334">MEEVYLVTMEIEKLSFPVGYFMLDEALRIKREMLETYRSMGFKTKVHITRFEKLPANPPGLDQLAPDVLAAN</sequence>
<accession>A0A1Q2KXN1</accession>
<organism evidence="1 2">
    <name type="scientific">Planococcus lenghuensis</name>
    <dbReference type="NCBI Taxonomy" id="2213202"/>
    <lineage>
        <taxon>Bacteria</taxon>
        <taxon>Bacillati</taxon>
        <taxon>Bacillota</taxon>
        <taxon>Bacilli</taxon>
        <taxon>Bacillales</taxon>
        <taxon>Caryophanaceae</taxon>
        <taxon>Planococcus</taxon>
    </lineage>
</organism>
<dbReference type="EMBL" id="CP019640">
    <property type="protein sequence ID" value="AQQ52864.1"/>
    <property type="molecule type" value="Genomic_DNA"/>
</dbReference>
<dbReference type="KEGG" id="pmar:B0X71_07020"/>
<gene>
    <name evidence="1" type="ORF">B0X71_07020</name>
</gene>
<dbReference type="Proteomes" id="UP000188184">
    <property type="component" value="Chromosome"/>
</dbReference>
<evidence type="ECO:0000313" key="1">
    <source>
        <dbReference type="EMBL" id="AQQ52864.1"/>
    </source>
</evidence>
<name>A0A1Q2KXN1_9BACL</name>
<protein>
    <submittedName>
        <fullName evidence="1">Uncharacterized protein</fullName>
    </submittedName>
</protein>
<dbReference type="OrthoDB" id="9969068at2"/>
<proteinExistence type="predicted"/>